<dbReference type="Proteomes" id="UP001215280">
    <property type="component" value="Unassembled WGS sequence"/>
</dbReference>
<evidence type="ECO:0000256" key="1">
    <source>
        <dbReference type="SAM" id="SignalP"/>
    </source>
</evidence>
<feature type="signal peptide" evidence="1">
    <location>
        <begin position="1"/>
        <end position="19"/>
    </location>
</feature>
<name>A0AAD7MWV2_9AGAR</name>
<comment type="caution">
    <text evidence="2">The sequence shown here is derived from an EMBL/GenBank/DDBJ whole genome shotgun (WGS) entry which is preliminary data.</text>
</comment>
<evidence type="ECO:0000313" key="2">
    <source>
        <dbReference type="EMBL" id="KAJ7735603.1"/>
    </source>
</evidence>
<organism evidence="2 3">
    <name type="scientific">Mycena maculata</name>
    <dbReference type="NCBI Taxonomy" id="230809"/>
    <lineage>
        <taxon>Eukaryota</taxon>
        <taxon>Fungi</taxon>
        <taxon>Dikarya</taxon>
        <taxon>Basidiomycota</taxon>
        <taxon>Agaricomycotina</taxon>
        <taxon>Agaricomycetes</taxon>
        <taxon>Agaricomycetidae</taxon>
        <taxon>Agaricales</taxon>
        <taxon>Marasmiineae</taxon>
        <taxon>Mycenaceae</taxon>
        <taxon>Mycena</taxon>
    </lineage>
</organism>
<gene>
    <name evidence="2" type="ORF">DFH07DRAFT_987135</name>
</gene>
<reference evidence="2" key="1">
    <citation type="submission" date="2023-03" db="EMBL/GenBank/DDBJ databases">
        <title>Massive genome expansion in bonnet fungi (Mycena s.s.) driven by repeated elements and novel gene families across ecological guilds.</title>
        <authorList>
            <consortium name="Lawrence Berkeley National Laboratory"/>
            <person name="Harder C.B."/>
            <person name="Miyauchi S."/>
            <person name="Viragh M."/>
            <person name="Kuo A."/>
            <person name="Thoen E."/>
            <person name="Andreopoulos B."/>
            <person name="Lu D."/>
            <person name="Skrede I."/>
            <person name="Drula E."/>
            <person name="Henrissat B."/>
            <person name="Morin E."/>
            <person name="Kohler A."/>
            <person name="Barry K."/>
            <person name="LaButti K."/>
            <person name="Morin E."/>
            <person name="Salamov A."/>
            <person name="Lipzen A."/>
            <person name="Mereny Z."/>
            <person name="Hegedus B."/>
            <person name="Baldrian P."/>
            <person name="Stursova M."/>
            <person name="Weitz H."/>
            <person name="Taylor A."/>
            <person name="Grigoriev I.V."/>
            <person name="Nagy L.G."/>
            <person name="Martin F."/>
            <person name="Kauserud H."/>
        </authorList>
    </citation>
    <scope>NUCLEOTIDE SEQUENCE</scope>
    <source>
        <strain evidence="2">CBHHK188m</strain>
    </source>
</reference>
<keyword evidence="3" id="KW-1185">Reference proteome</keyword>
<proteinExistence type="predicted"/>
<dbReference type="AlphaFoldDB" id="A0AAD7MWV2"/>
<dbReference type="EMBL" id="JARJLG010000153">
    <property type="protein sequence ID" value="KAJ7735603.1"/>
    <property type="molecule type" value="Genomic_DNA"/>
</dbReference>
<feature type="chain" id="PRO_5042056538" evidence="1">
    <location>
        <begin position="20"/>
        <end position="194"/>
    </location>
</feature>
<sequence>MSLQHAVLAVALFAPSIRPQVSPIIDLDYAQYQRTVNSWKNLTIILGILCAAAPVVIKVVFQGTQQPQNVTDVRKAIAEPSAYGYFQAGTGTSPMNPRDIIVGTSEDCLFFSAYCPSGVPEGLPPTYVFPIHAKLHALKVKGEALLLIGNAFEGTTLVNHSTGAMTLKVMQYPLDLSPNFGPAQAAKVASLYGA</sequence>
<evidence type="ECO:0000313" key="3">
    <source>
        <dbReference type="Proteomes" id="UP001215280"/>
    </source>
</evidence>
<keyword evidence="1" id="KW-0732">Signal</keyword>
<accession>A0AAD7MWV2</accession>
<protein>
    <submittedName>
        <fullName evidence="2">Uncharacterized protein</fullName>
    </submittedName>
</protein>